<accession>A0A5P1RHL1</accession>
<organism evidence="1 2">
    <name type="scientific">Neptunomonas concharum</name>
    <dbReference type="NCBI Taxonomy" id="1031538"/>
    <lineage>
        <taxon>Bacteria</taxon>
        <taxon>Pseudomonadati</taxon>
        <taxon>Pseudomonadota</taxon>
        <taxon>Gammaproteobacteria</taxon>
        <taxon>Oceanospirillales</taxon>
        <taxon>Oceanospirillaceae</taxon>
        <taxon>Neptunomonas</taxon>
    </lineage>
</organism>
<dbReference type="InterPro" id="IPR058059">
    <property type="entry name" value="PA3496-like"/>
</dbReference>
<evidence type="ECO:0000313" key="1">
    <source>
        <dbReference type="EMBL" id="QEQ98482.1"/>
    </source>
</evidence>
<proteinExistence type="predicted"/>
<sequence>MNQKTATLSHVQIEVIDTLIGFEEEEKIRNKQQASKRLLAARRAIEAHREEVRLSKEIDREAWFDDI</sequence>
<dbReference type="Proteomes" id="UP000324760">
    <property type="component" value="Chromosome"/>
</dbReference>
<dbReference type="EMBL" id="CP043869">
    <property type="protein sequence ID" value="QEQ98482.1"/>
    <property type="molecule type" value="Genomic_DNA"/>
</dbReference>
<gene>
    <name evidence="1" type="ORF">F0U83_16715</name>
</gene>
<dbReference type="AlphaFoldDB" id="A0A5P1RHL1"/>
<dbReference type="OrthoDB" id="6106783at2"/>
<keyword evidence="2" id="KW-1185">Reference proteome</keyword>
<protein>
    <submittedName>
        <fullName evidence="1">Uncharacterized protein</fullName>
    </submittedName>
</protein>
<name>A0A5P1RHL1_9GAMM</name>
<dbReference type="NCBIfam" id="NF046101">
    <property type="entry name" value="PA3496_fam"/>
    <property type="match status" value="1"/>
</dbReference>
<dbReference type="KEGG" id="ncu:F0U83_16715"/>
<evidence type="ECO:0000313" key="2">
    <source>
        <dbReference type="Proteomes" id="UP000324760"/>
    </source>
</evidence>
<reference evidence="1 2" key="1">
    <citation type="journal article" date="2019" name="Biochem. Eng. J.">
        <title>Metabolic engineering of the marine bacteria Neptunomonas concharum for the production of acetoin and meso-2,3-butanediol from acetate.</title>
        <authorList>
            <person name="Li W."/>
            <person name="Pu N."/>
            <person name="Liu C.-X."/>
            <person name="Yuan Q.-P."/>
            <person name="Li Z.-J."/>
        </authorList>
    </citation>
    <scope>NUCLEOTIDE SEQUENCE [LARGE SCALE GENOMIC DNA]</scope>
    <source>
        <strain evidence="1 2">JCM17730</strain>
    </source>
</reference>